<proteinExistence type="predicted"/>
<evidence type="ECO:0000256" key="1">
    <source>
        <dbReference type="SAM" id="MobiDB-lite"/>
    </source>
</evidence>
<name>A0A0A8ZP96_ARUDO</name>
<dbReference type="AlphaFoldDB" id="A0A0A8ZP96"/>
<reference evidence="2" key="2">
    <citation type="journal article" date="2015" name="Data Brief">
        <title>Shoot transcriptome of the giant reed, Arundo donax.</title>
        <authorList>
            <person name="Barrero R.A."/>
            <person name="Guerrero F.D."/>
            <person name="Moolhuijzen P."/>
            <person name="Goolsby J.A."/>
            <person name="Tidwell J."/>
            <person name="Bellgard S.E."/>
            <person name="Bellgard M.I."/>
        </authorList>
    </citation>
    <scope>NUCLEOTIDE SEQUENCE</scope>
    <source>
        <tissue evidence="2">Shoot tissue taken approximately 20 cm above the soil surface</tissue>
    </source>
</reference>
<organism evidence="2">
    <name type="scientific">Arundo donax</name>
    <name type="common">Giant reed</name>
    <name type="synonym">Donax arundinaceus</name>
    <dbReference type="NCBI Taxonomy" id="35708"/>
    <lineage>
        <taxon>Eukaryota</taxon>
        <taxon>Viridiplantae</taxon>
        <taxon>Streptophyta</taxon>
        <taxon>Embryophyta</taxon>
        <taxon>Tracheophyta</taxon>
        <taxon>Spermatophyta</taxon>
        <taxon>Magnoliopsida</taxon>
        <taxon>Liliopsida</taxon>
        <taxon>Poales</taxon>
        <taxon>Poaceae</taxon>
        <taxon>PACMAD clade</taxon>
        <taxon>Arundinoideae</taxon>
        <taxon>Arundineae</taxon>
        <taxon>Arundo</taxon>
    </lineage>
</organism>
<feature type="region of interest" description="Disordered" evidence="1">
    <location>
        <begin position="1"/>
        <end position="34"/>
    </location>
</feature>
<evidence type="ECO:0000313" key="2">
    <source>
        <dbReference type="EMBL" id="JAD36642.1"/>
    </source>
</evidence>
<feature type="compositionally biased region" description="Basic residues" evidence="1">
    <location>
        <begin position="15"/>
        <end position="28"/>
    </location>
</feature>
<reference evidence="2" key="1">
    <citation type="submission" date="2014-09" db="EMBL/GenBank/DDBJ databases">
        <authorList>
            <person name="Magalhaes I.L.F."/>
            <person name="Oliveira U."/>
            <person name="Santos F.R."/>
            <person name="Vidigal T.H.D.A."/>
            <person name="Brescovit A.D."/>
            <person name="Santos A.J."/>
        </authorList>
    </citation>
    <scope>NUCLEOTIDE SEQUENCE</scope>
    <source>
        <tissue evidence="2">Shoot tissue taken approximately 20 cm above the soil surface</tissue>
    </source>
</reference>
<feature type="compositionally biased region" description="Polar residues" evidence="1">
    <location>
        <begin position="1"/>
        <end position="11"/>
    </location>
</feature>
<sequence>MQRTKMSQQNLNHEKNHHKSSLYSKHGKKQSEQTEQQLLCIQLRLLHL</sequence>
<accession>A0A0A8ZP96</accession>
<dbReference type="EMBL" id="GBRH01261253">
    <property type="protein sequence ID" value="JAD36642.1"/>
    <property type="molecule type" value="Transcribed_RNA"/>
</dbReference>
<protein>
    <submittedName>
        <fullName evidence="2">Uncharacterized protein</fullName>
    </submittedName>
</protein>